<keyword evidence="2" id="KW-1133">Transmembrane helix</keyword>
<reference evidence="4 5" key="1">
    <citation type="submission" date="2017-03" db="EMBL/GenBank/DDBJ databases">
        <title>Genome of the blue death feigning beetle - Asbolus verrucosus.</title>
        <authorList>
            <person name="Rider S.D."/>
        </authorList>
    </citation>
    <scope>NUCLEOTIDE SEQUENCE [LARGE SCALE GENOMIC DNA]</scope>
    <source>
        <strain evidence="4">Butters</strain>
        <tissue evidence="4">Head and leg muscle</tissue>
    </source>
</reference>
<dbReference type="AlphaFoldDB" id="A0A482VDV2"/>
<dbReference type="InterPro" id="IPR011993">
    <property type="entry name" value="PH-like_dom_sf"/>
</dbReference>
<proteinExistence type="predicted"/>
<gene>
    <name evidence="4" type="ORF">BDFB_006283</name>
</gene>
<dbReference type="Gene3D" id="2.30.29.30">
    <property type="entry name" value="Pleckstrin-homology domain (PH domain)/Phosphotyrosine-binding domain (PTB)"/>
    <property type="match status" value="1"/>
</dbReference>
<keyword evidence="2" id="KW-0472">Membrane</keyword>
<evidence type="ECO:0000256" key="2">
    <source>
        <dbReference type="SAM" id="Phobius"/>
    </source>
</evidence>
<feature type="non-terminal residue" evidence="4">
    <location>
        <position position="1"/>
    </location>
</feature>
<feature type="domain" description="GRAM" evidence="3">
    <location>
        <begin position="102"/>
        <end position="169"/>
    </location>
</feature>
<dbReference type="GO" id="GO:0140268">
    <property type="term" value="C:endoplasmic reticulum-plasma membrane contact site"/>
    <property type="evidence" value="ECO:0007669"/>
    <property type="project" value="TreeGrafter"/>
</dbReference>
<dbReference type="GO" id="GO:0120015">
    <property type="term" value="F:sterol transfer activity"/>
    <property type="evidence" value="ECO:0007669"/>
    <property type="project" value="TreeGrafter"/>
</dbReference>
<keyword evidence="2" id="KW-0812">Transmembrane</keyword>
<feature type="transmembrane region" description="Helical" evidence="2">
    <location>
        <begin position="298"/>
        <end position="319"/>
    </location>
</feature>
<feature type="compositionally biased region" description="Polar residues" evidence="1">
    <location>
        <begin position="69"/>
        <end position="81"/>
    </location>
</feature>
<dbReference type="InterPro" id="IPR004182">
    <property type="entry name" value="GRAM"/>
</dbReference>
<dbReference type="STRING" id="1661398.A0A482VDV2"/>
<evidence type="ECO:0000313" key="5">
    <source>
        <dbReference type="Proteomes" id="UP000292052"/>
    </source>
</evidence>
<dbReference type="PANTHER" id="PTHR23319:SF13">
    <property type="entry name" value="GRAM DOMAIN-CONTAINING PROTEIN"/>
    <property type="match status" value="1"/>
</dbReference>
<dbReference type="PANTHER" id="PTHR23319">
    <property type="entry name" value="GRAM DOMAIN CONTAINING 1B, ISOFORM E"/>
    <property type="match status" value="1"/>
</dbReference>
<keyword evidence="5" id="KW-1185">Reference proteome</keyword>
<dbReference type="Proteomes" id="UP000292052">
    <property type="component" value="Unassembled WGS sequence"/>
</dbReference>
<name>A0A482VDV2_ASBVE</name>
<protein>
    <submittedName>
        <fullName evidence="4">GRAM domain-containing protein 3-like</fullName>
    </submittedName>
</protein>
<feature type="region of interest" description="Disordered" evidence="1">
    <location>
        <begin position="225"/>
        <end position="248"/>
    </location>
</feature>
<dbReference type="GO" id="GO:0032934">
    <property type="term" value="F:sterol binding"/>
    <property type="evidence" value="ECO:0007669"/>
    <property type="project" value="TreeGrafter"/>
</dbReference>
<comment type="caution">
    <text evidence="4">The sequence shown here is derived from an EMBL/GenBank/DDBJ whole genome shotgun (WGS) entry which is preliminary data.</text>
</comment>
<dbReference type="Pfam" id="PF02893">
    <property type="entry name" value="GRAM"/>
    <property type="match status" value="1"/>
</dbReference>
<feature type="compositionally biased region" description="Polar residues" evidence="1">
    <location>
        <begin position="31"/>
        <end position="53"/>
    </location>
</feature>
<dbReference type="EMBL" id="QDEB01109528">
    <property type="protein sequence ID" value="RZB66644.1"/>
    <property type="molecule type" value="Genomic_DNA"/>
</dbReference>
<dbReference type="GO" id="GO:0005886">
    <property type="term" value="C:plasma membrane"/>
    <property type="evidence" value="ECO:0007669"/>
    <property type="project" value="TreeGrafter"/>
</dbReference>
<organism evidence="4 5">
    <name type="scientific">Asbolus verrucosus</name>
    <name type="common">Desert ironclad beetle</name>
    <dbReference type="NCBI Taxonomy" id="1661398"/>
    <lineage>
        <taxon>Eukaryota</taxon>
        <taxon>Metazoa</taxon>
        <taxon>Ecdysozoa</taxon>
        <taxon>Arthropoda</taxon>
        <taxon>Hexapoda</taxon>
        <taxon>Insecta</taxon>
        <taxon>Pterygota</taxon>
        <taxon>Neoptera</taxon>
        <taxon>Endopterygota</taxon>
        <taxon>Coleoptera</taxon>
        <taxon>Polyphaga</taxon>
        <taxon>Cucujiformia</taxon>
        <taxon>Tenebrionidae</taxon>
        <taxon>Pimeliinae</taxon>
        <taxon>Asbolus</taxon>
    </lineage>
</organism>
<sequence length="349" mass="38184">SSGNFGSAGARSAPGTPQGILGTSPAGLSEQPVSQPCSPGCTSPSIQRSPSHSLFTKCDKASLKHLSTSTPAMTAQAQLTEPPSPKTAKETKVPTTSKARQKKFNRHFPAVDEDEKVLNHYSCALIGDILLQGHLYITKNYFAFYSNVFGYVTKLLIPMLSVEKITKEKTARIIPNAVGILTSEDKHVFGSLMSRDNTYRYMMKVWEVAQNASLLVVEPEIVEPVPVSDSDSSETREGESGRESPTIPNNRLAHVVLPNKENSVHKDGPKLEKQRSVEVVSALKQGISKFASLPRQSLILFATTLLLILLFLSAAVLLYRISKIQNRYSYSLQETMVAADSEDIYSNLL</sequence>
<feature type="region of interest" description="Disordered" evidence="1">
    <location>
        <begin position="69"/>
        <end position="100"/>
    </location>
</feature>
<evidence type="ECO:0000259" key="3">
    <source>
        <dbReference type="SMART" id="SM00568"/>
    </source>
</evidence>
<dbReference type="GO" id="GO:0005789">
    <property type="term" value="C:endoplasmic reticulum membrane"/>
    <property type="evidence" value="ECO:0007669"/>
    <property type="project" value="TreeGrafter"/>
</dbReference>
<evidence type="ECO:0000256" key="1">
    <source>
        <dbReference type="SAM" id="MobiDB-lite"/>
    </source>
</evidence>
<feature type="non-terminal residue" evidence="4">
    <location>
        <position position="349"/>
    </location>
</feature>
<feature type="region of interest" description="Disordered" evidence="1">
    <location>
        <begin position="1"/>
        <end position="53"/>
    </location>
</feature>
<feature type="compositionally biased region" description="Basic and acidic residues" evidence="1">
    <location>
        <begin position="233"/>
        <end position="242"/>
    </location>
</feature>
<dbReference type="OrthoDB" id="74360at2759"/>
<accession>A0A482VDV2</accession>
<dbReference type="SMART" id="SM00568">
    <property type="entry name" value="GRAM"/>
    <property type="match status" value="1"/>
</dbReference>
<evidence type="ECO:0000313" key="4">
    <source>
        <dbReference type="EMBL" id="RZB66644.1"/>
    </source>
</evidence>
<dbReference type="InterPro" id="IPR051482">
    <property type="entry name" value="Cholesterol_transport"/>
</dbReference>
<dbReference type="CDD" id="cd13220">
    <property type="entry name" value="PH-GRAM_GRAMDC"/>
    <property type="match status" value="1"/>
</dbReference>
<dbReference type="GO" id="GO:0032366">
    <property type="term" value="P:intracellular sterol transport"/>
    <property type="evidence" value="ECO:0007669"/>
    <property type="project" value="TreeGrafter"/>
</dbReference>